<reference evidence="2" key="1">
    <citation type="submission" date="2020-10" db="EMBL/GenBank/DDBJ databases">
        <authorList>
            <person name="Gilroy R."/>
        </authorList>
    </citation>
    <scope>NUCLEOTIDE SEQUENCE</scope>
    <source>
        <strain evidence="2">USAMLcec3-3695</strain>
    </source>
</reference>
<organism evidence="2 3">
    <name type="scientific">Candidatus Ornithomonoglobus merdipullorum</name>
    <dbReference type="NCBI Taxonomy" id="2840895"/>
    <lineage>
        <taxon>Bacteria</taxon>
        <taxon>Bacillati</taxon>
        <taxon>Bacillota</taxon>
        <taxon>Clostridia</taxon>
        <taxon>Candidatus Ornithomonoglobus</taxon>
    </lineage>
</organism>
<evidence type="ECO:0000313" key="3">
    <source>
        <dbReference type="Proteomes" id="UP000824109"/>
    </source>
</evidence>
<dbReference type="InterPro" id="IPR036388">
    <property type="entry name" value="WH-like_DNA-bd_sf"/>
</dbReference>
<proteinExistence type="predicted"/>
<reference evidence="2" key="2">
    <citation type="journal article" date="2021" name="PeerJ">
        <title>Extensive microbial diversity within the chicken gut microbiome revealed by metagenomics and culture.</title>
        <authorList>
            <person name="Gilroy R."/>
            <person name="Ravi A."/>
            <person name="Getino M."/>
            <person name="Pursley I."/>
            <person name="Horton D.L."/>
            <person name="Alikhan N.F."/>
            <person name="Baker D."/>
            <person name="Gharbi K."/>
            <person name="Hall N."/>
            <person name="Watson M."/>
            <person name="Adriaenssens E.M."/>
            <person name="Foster-Nyarko E."/>
            <person name="Jarju S."/>
            <person name="Secka A."/>
            <person name="Antonio M."/>
            <person name="Oren A."/>
            <person name="Chaudhuri R.R."/>
            <person name="La Ragione R."/>
            <person name="Hildebrand F."/>
            <person name="Pallen M.J."/>
        </authorList>
    </citation>
    <scope>NUCLEOTIDE SEQUENCE</scope>
    <source>
        <strain evidence="2">USAMLcec3-3695</strain>
    </source>
</reference>
<dbReference type="GO" id="GO:0003700">
    <property type="term" value="F:DNA-binding transcription factor activity"/>
    <property type="evidence" value="ECO:0007669"/>
    <property type="project" value="TreeGrafter"/>
</dbReference>
<dbReference type="PROSITE" id="PS51197">
    <property type="entry name" value="HTH_RRF2_2"/>
    <property type="match status" value="1"/>
</dbReference>
<dbReference type="SUPFAM" id="SSF46785">
    <property type="entry name" value="Winged helix' DNA-binding domain"/>
    <property type="match status" value="1"/>
</dbReference>
<dbReference type="PANTHER" id="PTHR33221">
    <property type="entry name" value="WINGED HELIX-TURN-HELIX TRANSCRIPTIONAL REGULATOR, RRF2 FAMILY"/>
    <property type="match status" value="1"/>
</dbReference>
<protein>
    <submittedName>
        <fullName evidence="2">Rrf2 family transcriptional regulator</fullName>
    </submittedName>
</protein>
<dbReference type="EMBL" id="DVNB01000033">
    <property type="protein sequence ID" value="HIU56826.1"/>
    <property type="molecule type" value="Genomic_DNA"/>
</dbReference>
<dbReference type="InterPro" id="IPR000944">
    <property type="entry name" value="Tscrpt_reg_Rrf2"/>
</dbReference>
<dbReference type="Gene3D" id="1.10.10.10">
    <property type="entry name" value="Winged helix-like DNA-binding domain superfamily/Winged helix DNA-binding domain"/>
    <property type="match status" value="1"/>
</dbReference>
<sequence length="144" mass="15186">MKISTKGRYAVRLMTDIAENMGDGYVSLKDAAERQGVSLKYLEQIVTMLCRNGFLDSQRGAQGGYRLAKPAGECVVGDILRATESGIAPVACLEDGAEECPRSEECPTIGLWTGLYSVINDYLGSVTIADLTGGGAAACGELAE</sequence>
<dbReference type="AlphaFoldDB" id="A0A9D1SE68"/>
<dbReference type="Pfam" id="PF02082">
    <property type="entry name" value="Rrf2"/>
    <property type="match status" value="1"/>
</dbReference>
<dbReference type="Proteomes" id="UP000824109">
    <property type="component" value="Unassembled WGS sequence"/>
</dbReference>
<keyword evidence="1" id="KW-0238">DNA-binding</keyword>
<evidence type="ECO:0000256" key="1">
    <source>
        <dbReference type="ARBA" id="ARBA00023125"/>
    </source>
</evidence>
<evidence type="ECO:0000313" key="2">
    <source>
        <dbReference type="EMBL" id="HIU56826.1"/>
    </source>
</evidence>
<accession>A0A9D1SE68</accession>
<comment type="caution">
    <text evidence="2">The sequence shown here is derived from an EMBL/GenBank/DDBJ whole genome shotgun (WGS) entry which is preliminary data.</text>
</comment>
<name>A0A9D1SE68_9FIRM</name>
<dbReference type="PANTHER" id="PTHR33221:SF5">
    <property type="entry name" value="HTH-TYPE TRANSCRIPTIONAL REGULATOR ISCR"/>
    <property type="match status" value="1"/>
</dbReference>
<dbReference type="GO" id="GO:0003677">
    <property type="term" value="F:DNA binding"/>
    <property type="evidence" value="ECO:0007669"/>
    <property type="project" value="UniProtKB-KW"/>
</dbReference>
<dbReference type="InterPro" id="IPR036390">
    <property type="entry name" value="WH_DNA-bd_sf"/>
</dbReference>
<dbReference type="GO" id="GO:0005829">
    <property type="term" value="C:cytosol"/>
    <property type="evidence" value="ECO:0007669"/>
    <property type="project" value="TreeGrafter"/>
</dbReference>
<gene>
    <name evidence="2" type="ORF">IAA61_03310</name>
</gene>
<dbReference type="NCBIfam" id="TIGR00738">
    <property type="entry name" value="rrf2_super"/>
    <property type="match status" value="1"/>
</dbReference>